<dbReference type="AlphaFoldDB" id="A0A923DXT8"/>
<dbReference type="Gene3D" id="3.30.750.170">
    <property type="match status" value="1"/>
</dbReference>
<comment type="caution">
    <text evidence="3">The sequence shown here is derived from an EMBL/GenBank/DDBJ whole genome shotgun (WGS) entry which is preliminary data.</text>
</comment>
<dbReference type="RefSeq" id="WP_182921127.1">
    <property type="nucleotide sequence ID" value="NZ_WNXD01000001.1"/>
</dbReference>
<organism evidence="3 4">
    <name type="scientific">Pedobacter planticolens</name>
    <dbReference type="NCBI Taxonomy" id="2679964"/>
    <lineage>
        <taxon>Bacteria</taxon>
        <taxon>Pseudomonadati</taxon>
        <taxon>Bacteroidota</taxon>
        <taxon>Sphingobacteriia</taxon>
        <taxon>Sphingobacteriales</taxon>
        <taxon>Sphingobacteriaceae</taxon>
        <taxon>Pedobacter</taxon>
    </lineage>
</organism>
<dbReference type="InterPro" id="IPR005151">
    <property type="entry name" value="Tail-specific_protease"/>
</dbReference>
<dbReference type="Pfam" id="PF03572">
    <property type="entry name" value="Peptidase_S41"/>
    <property type="match status" value="1"/>
</dbReference>
<dbReference type="GO" id="GO:0006508">
    <property type="term" value="P:proteolysis"/>
    <property type="evidence" value="ECO:0007669"/>
    <property type="project" value="InterPro"/>
</dbReference>
<feature type="chain" id="PRO_5037056977" description="Tail specific protease domain-containing protein" evidence="1">
    <location>
        <begin position="20"/>
        <end position="539"/>
    </location>
</feature>
<accession>A0A923DXT8</accession>
<dbReference type="GO" id="GO:0030288">
    <property type="term" value="C:outer membrane-bounded periplasmic space"/>
    <property type="evidence" value="ECO:0007669"/>
    <property type="project" value="TreeGrafter"/>
</dbReference>
<dbReference type="InterPro" id="IPR036034">
    <property type="entry name" value="PDZ_sf"/>
</dbReference>
<dbReference type="Pfam" id="PF17820">
    <property type="entry name" value="PDZ_6"/>
    <property type="match status" value="1"/>
</dbReference>
<dbReference type="PANTHER" id="PTHR32060">
    <property type="entry name" value="TAIL-SPECIFIC PROTEASE"/>
    <property type="match status" value="1"/>
</dbReference>
<dbReference type="PANTHER" id="PTHR32060:SF30">
    <property type="entry name" value="CARBOXY-TERMINAL PROCESSING PROTEASE CTPA"/>
    <property type="match status" value="1"/>
</dbReference>
<name>A0A923DXT8_9SPHI</name>
<dbReference type="SUPFAM" id="SSF50156">
    <property type="entry name" value="PDZ domain-like"/>
    <property type="match status" value="1"/>
</dbReference>
<dbReference type="EMBL" id="WNXD01000001">
    <property type="protein sequence ID" value="MBB2144438.1"/>
    <property type="molecule type" value="Genomic_DNA"/>
</dbReference>
<dbReference type="PROSITE" id="PS51257">
    <property type="entry name" value="PROKAR_LIPOPROTEIN"/>
    <property type="match status" value="1"/>
</dbReference>
<feature type="domain" description="Tail specific protease" evidence="2">
    <location>
        <begin position="223"/>
        <end position="463"/>
    </location>
</feature>
<dbReference type="InterPro" id="IPR041489">
    <property type="entry name" value="PDZ_6"/>
</dbReference>
<evidence type="ECO:0000313" key="4">
    <source>
        <dbReference type="Proteomes" id="UP000601055"/>
    </source>
</evidence>
<dbReference type="GO" id="GO:0008236">
    <property type="term" value="F:serine-type peptidase activity"/>
    <property type="evidence" value="ECO:0007669"/>
    <property type="project" value="InterPro"/>
</dbReference>
<sequence length="539" mass="58578">MKIKLLVSILAISILTITACKKTKVTPTPTPEPPVVVPSTGTRAELSKDSIFLYAKEMYYWNDALPTYQAFNPRSYTSASSDLANYTNELFAITRYKINPSTGLSYEYYAPDPTDTKYSYIQDVTTKNPSAFVADQKSSVDLEGNGNDFGIRFGYYGTNASYTIYATAIYQNSPAETAGFLRGDKITKINGVAYGIDFPSQSSAIQTALNGTTIKLEGINSAGTDFNITLTKAIFKSNAVYKTKVLTAGTKKIGYLAYARFSKLTNSQPDFDAAFASFATAGVTDLIIDLRYNGGGYIETAEYLINLIAPPSLTGTVMFTEHYNATMQNNQATILKNQPLLDANGKVQYSNAKIINLYDYMTNPYSVANNTSKFAKKGPLSGVTNVVFIVSGNTASASELVINSLKPGLNVKLVGQTTYGKPVGFFPVTIENKYDVYFSLFETKNSLGQGGYYTGIAPDVSASEVPANTVMYDFGNLNDNYLKLALNTLNLGVTVTGQAKTLSAAKERSLAVQSSEVINSDLGNGEFKGMIENRNRRKN</sequence>
<evidence type="ECO:0000259" key="2">
    <source>
        <dbReference type="SMART" id="SM00245"/>
    </source>
</evidence>
<keyword evidence="4" id="KW-1185">Reference proteome</keyword>
<evidence type="ECO:0000256" key="1">
    <source>
        <dbReference type="SAM" id="SignalP"/>
    </source>
</evidence>
<dbReference type="Proteomes" id="UP000601055">
    <property type="component" value="Unassembled WGS sequence"/>
</dbReference>
<gene>
    <name evidence="3" type="ORF">GM921_03000</name>
</gene>
<dbReference type="InterPro" id="IPR029045">
    <property type="entry name" value="ClpP/crotonase-like_dom_sf"/>
</dbReference>
<proteinExistence type="predicted"/>
<dbReference type="SUPFAM" id="SSF52096">
    <property type="entry name" value="ClpP/crotonase"/>
    <property type="match status" value="1"/>
</dbReference>
<dbReference type="Gene3D" id="2.30.42.10">
    <property type="match status" value="1"/>
</dbReference>
<dbReference type="Gene3D" id="3.90.226.10">
    <property type="entry name" value="2-enoyl-CoA Hydratase, Chain A, domain 1"/>
    <property type="match status" value="1"/>
</dbReference>
<reference evidence="3" key="1">
    <citation type="submission" date="2019-11" db="EMBL/GenBank/DDBJ databases">
        <title>Description of Pedobacter sp. LMG 31464T.</title>
        <authorList>
            <person name="Carlier A."/>
            <person name="Qi S."/>
            <person name="Vandamme P."/>
        </authorList>
    </citation>
    <scope>NUCLEOTIDE SEQUENCE</scope>
    <source>
        <strain evidence="3">LMG 31464</strain>
    </source>
</reference>
<feature type="signal peptide" evidence="1">
    <location>
        <begin position="1"/>
        <end position="19"/>
    </location>
</feature>
<dbReference type="CDD" id="cd07561">
    <property type="entry name" value="Peptidase_S41_CPP_like"/>
    <property type="match status" value="1"/>
</dbReference>
<dbReference type="GO" id="GO:0007165">
    <property type="term" value="P:signal transduction"/>
    <property type="evidence" value="ECO:0007669"/>
    <property type="project" value="TreeGrafter"/>
</dbReference>
<evidence type="ECO:0000313" key="3">
    <source>
        <dbReference type="EMBL" id="MBB2144438.1"/>
    </source>
</evidence>
<keyword evidence="1" id="KW-0732">Signal</keyword>
<dbReference type="SMART" id="SM00245">
    <property type="entry name" value="TSPc"/>
    <property type="match status" value="1"/>
</dbReference>
<protein>
    <recommendedName>
        <fullName evidence="2">Tail specific protease domain-containing protein</fullName>
    </recommendedName>
</protein>
<dbReference type="GO" id="GO:0004175">
    <property type="term" value="F:endopeptidase activity"/>
    <property type="evidence" value="ECO:0007669"/>
    <property type="project" value="TreeGrafter"/>
</dbReference>